<evidence type="ECO:0000256" key="8">
    <source>
        <dbReference type="ARBA" id="ARBA00022989"/>
    </source>
</evidence>
<keyword evidence="13" id="KW-1185">Reference proteome</keyword>
<evidence type="ECO:0000256" key="7">
    <source>
        <dbReference type="ARBA" id="ARBA00022927"/>
    </source>
</evidence>
<protein>
    <submittedName>
        <fullName evidence="12">Energy transducer TonB</fullName>
    </submittedName>
</protein>
<dbReference type="PROSITE" id="PS52015">
    <property type="entry name" value="TONB_CTD"/>
    <property type="match status" value="1"/>
</dbReference>
<keyword evidence="6" id="KW-0812">Transmembrane</keyword>
<keyword evidence="10" id="KW-0732">Signal</keyword>
<dbReference type="InterPro" id="IPR037682">
    <property type="entry name" value="TonB_C"/>
</dbReference>
<dbReference type="InterPro" id="IPR006260">
    <property type="entry name" value="TonB/TolA_C"/>
</dbReference>
<dbReference type="Proteomes" id="UP001232063">
    <property type="component" value="Unassembled WGS sequence"/>
</dbReference>
<keyword evidence="5" id="KW-0997">Cell inner membrane</keyword>
<dbReference type="EMBL" id="JASJOU010000007">
    <property type="protein sequence ID" value="MDJ1503052.1"/>
    <property type="molecule type" value="Genomic_DNA"/>
</dbReference>
<keyword evidence="3" id="KW-0813">Transport</keyword>
<comment type="caution">
    <text evidence="12">The sequence shown here is derived from an EMBL/GenBank/DDBJ whole genome shotgun (WGS) entry which is preliminary data.</text>
</comment>
<evidence type="ECO:0000259" key="11">
    <source>
        <dbReference type="PROSITE" id="PS52015"/>
    </source>
</evidence>
<dbReference type="Gene3D" id="3.30.1150.10">
    <property type="match status" value="1"/>
</dbReference>
<dbReference type="AlphaFoldDB" id="A0AAE3R7L6"/>
<dbReference type="PANTHER" id="PTHR33446:SF2">
    <property type="entry name" value="PROTEIN TONB"/>
    <property type="match status" value="1"/>
</dbReference>
<evidence type="ECO:0000256" key="9">
    <source>
        <dbReference type="ARBA" id="ARBA00023136"/>
    </source>
</evidence>
<dbReference type="GO" id="GO:0055085">
    <property type="term" value="P:transmembrane transport"/>
    <property type="evidence" value="ECO:0007669"/>
    <property type="project" value="InterPro"/>
</dbReference>
<evidence type="ECO:0000313" key="13">
    <source>
        <dbReference type="Proteomes" id="UP001232063"/>
    </source>
</evidence>
<evidence type="ECO:0000256" key="3">
    <source>
        <dbReference type="ARBA" id="ARBA00022448"/>
    </source>
</evidence>
<proteinExistence type="inferred from homology"/>
<comment type="subcellular location">
    <subcellularLocation>
        <location evidence="1">Cell inner membrane</location>
        <topology evidence="1">Single-pass membrane protein</topology>
        <orientation evidence="1">Periplasmic side</orientation>
    </subcellularLocation>
</comment>
<keyword evidence="7" id="KW-0653">Protein transport</keyword>
<keyword evidence="9" id="KW-0472">Membrane</keyword>
<gene>
    <name evidence="12" type="ORF">QNI22_20455</name>
</gene>
<feature type="signal peptide" evidence="10">
    <location>
        <begin position="1"/>
        <end position="20"/>
    </location>
</feature>
<dbReference type="RefSeq" id="WP_314513496.1">
    <property type="nucleotide sequence ID" value="NZ_JASJOU010000007.1"/>
</dbReference>
<feature type="chain" id="PRO_5042266359" evidence="10">
    <location>
        <begin position="21"/>
        <end position="172"/>
    </location>
</feature>
<organism evidence="12 13">
    <name type="scientific">Xanthocytophaga agilis</name>
    <dbReference type="NCBI Taxonomy" id="3048010"/>
    <lineage>
        <taxon>Bacteria</taxon>
        <taxon>Pseudomonadati</taxon>
        <taxon>Bacteroidota</taxon>
        <taxon>Cytophagia</taxon>
        <taxon>Cytophagales</taxon>
        <taxon>Rhodocytophagaceae</taxon>
        <taxon>Xanthocytophaga</taxon>
    </lineage>
</organism>
<feature type="domain" description="TonB C-terminal" evidence="11">
    <location>
        <begin position="82"/>
        <end position="172"/>
    </location>
</feature>
<accession>A0AAE3R7L6</accession>
<reference evidence="12" key="1">
    <citation type="submission" date="2023-05" db="EMBL/GenBank/DDBJ databases">
        <authorList>
            <person name="Zhang X."/>
        </authorList>
    </citation>
    <scope>NUCLEOTIDE SEQUENCE</scope>
    <source>
        <strain evidence="12">BD1B2-1</strain>
    </source>
</reference>
<evidence type="ECO:0000313" key="12">
    <source>
        <dbReference type="EMBL" id="MDJ1503052.1"/>
    </source>
</evidence>
<dbReference type="PANTHER" id="PTHR33446">
    <property type="entry name" value="PROTEIN TONB-RELATED"/>
    <property type="match status" value="1"/>
</dbReference>
<name>A0AAE3R7L6_9BACT</name>
<evidence type="ECO:0000256" key="6">
    <source>
        <dbReference type="ARBA" id="ARBA00022692"/>
    </source>
</evidence>
<evidence type="ECO:0000256" key="5">
    <source>
        <dbReference type="ARBA" id="ARBA00022519"/>
    </source>
</evidence>
<dbReference type="SUPFAM" id="SSF74653">
    <property type="entry name" value="TolA/TonB C-terminal domain"/>
    <property type="match status" value="1"/>
</dbReference>
<comment type="similarity">
    <text evidence="2">Belongs to the TonB family.</text>
</comment>
<evidence type="ECO:0000256" key="4">
    <source>
        <dbReference type="ARBA" id="ARBA00022475"/>
    </source>
</evidence>
<dbReference type="GO" id="GO:0098797">
    <property type="term" value="C:plasma membrane protein complex"/>
    <property type="evidence" value="ECO:0007669"/>
    <property type="project" value="TreeGrafter"/>
</dbReference>
<dbReference type="NCBIfam" id="TIGR01352">
    <property type="entry name" value="tonB_Cterm"/>
    <property type="match status" value="1"/>
</dbReference>
<evidence type="ECO:0000256" key="2">
    <source>
        <dbReference type="ARBA" id="ARBA00006555"/>
    </source>
</evidence>
<keyword evidence="8" id="KW-1133">Transmembrane helix</keyword>
<dbReference type="Pfam" id="PF03544">
    <property type="entry name" value="TonB_C"/>
    <property type="match status" value="1"/>
</dbReference>
<dbReference type="InterPro" id="IPR051045">
    <property type="entry name" value="TonB-dependent_transducer"/>
</dbReference>
<dbReference type="GO" id="GO:0015031">
    <property type="term" value="P:protein transport"/>
    <property type="evidence" value="ECO:0007669"/>
    <property type="project" value="UniProtKB-KW"/>
</dbReference>
<dbReference type="GO" id="GO:0031992">
    <property type="term" value="F:energy transducer activity"/>
    <property type="evidence" value="ECO:0007669"/>
    <property type="project" value="TreeGrafter"/>
</dbReference>
<evidence type="ECO:0000256" key="1">
    <source>
        <dbReference type="ARBA" id="ARBA00004383"/>
    </source>
</evidence>
<evidence type="ECO:0000256" key="10">
    <source>
        <dbReference type="SAM" id="SignalP"/>
    </source>
</evidence>
<keyword evidence="4" id="KW-1003">Cell membrane</keyword>
<sequence length="172" mass="19351">MRKIFYLIGLFLMVAGLAIGQQKSTKTQKKTTTATKVKTKTSEAKSTATAVKDSLTFEYKEVKKDTLRNVKVKGFVPPEFPGGKDKMNEFLSQNMKYPEEARKDKVEGDVFVRFMVKKDGTITTPKVISGLGAGCDQEAVRLLTVMPKWNPGKKDDEPVDMPYTMYIHFVLN</sequence>